<dbReference type="InterPro" id="IPR006153">
    <property type="entry name" value="Cation/H_exchanger_TM"/>
</dbReference>
<keyword evidence="2" id="KW-0813">Transport</keyword>
<evidence type="ECO:0000256" key="6">
    <source>
        <dbReference type="ARBA" id="ARBA00023136"/>
    </source>
</evidence>
<dbReference type="RefSeq" id="WP_339091568.1">
    <property type="nucleotide sequence ID" value="NZ_LR743507.1"/>
</dbReference>
<evidence type="ECO:0000256" key="5">
    <source>
        <dbReference type="ARBA" id="ARBA00023065"/>
    </source>
</evidence>
<dbReference type="Pfam" id="PF00999">
    <property type="entry name" value="Na_H_Exchanger"/>
    <property type="match status" value="1"/>
</dbReference>
<name>A0A679JDY4_VARPD</name>
<evidence type="ECO:0000256" key="1">
    <source>
        <dbReference type="ARBA" id="ARBA00004141"/>
    </source>
</evidence>
<reference evidence="9" key="1">
    <citation type="submission" date="2019-12" db="EMBL/GenBank/DDBJ databases">
        <authorList>
            <person name="Cremers G."/>
        </authorList>
    </citation>
    <scope>NUCLEOTIDE SEQUENCE</scope>
    <source>
        <strain evidence="9">Vvax</strain>
    </source>
</reference>
<evidence type="ECO:0000256" key="3">
    <source>
        <dbReference type="ARBA" id="ARBA00022692"/>
    </source>
</evidence>
<comment type="subcellular location">
    <subcellularLocation>
        <location evidence="1">Membrane</location>
        <topology evidence="1">Multi-pass membrane protein</topology>
    </subcellularLocation>
</comment>
<dbReference type="Gene3D" id="1.20.1530.20">
    <property type="match status" value="1"/>
</dbReference>
<dbReference type="PANTHER" id="PTHR32468">
    <property type="entry name" value="CATION/H + ANTIPORTER"/>
    <property type="match status" value="1"/>
</dbReference>
<accession>A0A679JDY4</accession>
<evidence type="ECO:0000259" key="8">
    <source>
        <dbReference type="Pfam" id="PF00999"/>
    </source>
</evidence>
<proteinExistence type="predicted"/>
<gene>
    <name evidence="9" type="primary">gerN_1</name>
    <name evidence="9" type="ORF">VVAX_04018</name>
</gene>
<dbReference type="EMBL" id="LR743507">
    <property type="protein sequence ID" value="CAA2107003.1"/>
    <property type="molecule type" value="Genomic_DNA"/>
</dbReference>
<feature type="transmembrane region" description="Helical" evidence="7">
    <location>
        <begin position="238"/>
        <end position="269"/>
    </location>
</feature>
<dbReference type="PANTHER" id="PTHR32468:SF0">
    <property type="entry name" value="K(+)_H(+) ANTIPORTER 1"/>
    <property type="match status" value="1"/>
</dbReference>
<keyword evidence="4 7" id="KW-1133">Transmembrane helix</keyword>
<feature type="transmembrane region" description="Helical" evidence="7">
    <location>
        <begin position="98"/>
        <end position="120"/>
    </location>
</feature>
<feature type="transmembrane region" description="Helical" evidence="7">
    <location>
        <begin position="6"/>
        <end position="24"/>
    </location>
</feature>
<dbReference type="GO" id="GO:0015297">
    <property type="term" value="F:antiporter activity"/>
    <property type="evidence" value="ECO:0007669"/>
    <property type="project" value="InterPro"/>
</dbReference>
<evidence type="ECO:0000256" key="4">
    <source>
        <dbReference type="ARBA" id="ARBA00022989"/>
    </source>
</evidence>
<keyword evidence="5" id="KW-0406">Ion transport</keyword>
<evidence type="ECO:0000313" key="9">
    <source>
        <dbReference type="EMBL" id="CAA2107003.1"/>
    </source>
</evidence>
<keyword evidence="3 7" id="KW-0812">Transmembrane</keyword>
<feature type="transmembrane region" description="Helical" evidence="7">
    <location>
        <begin position="318"/>
        <end position="338"/>
    </location>
</feature>
<evidence type="ECO:0000256" key="2">
    <source>
        <dbReference type="ARBA" id="ARBA00022448"/>
    </source>
</evidence>
<dbReference type="InterPro" id="IPR038770">
    <property type="entry name" value="Na+/solute_symporter_sf"/>
</dbReference>
<feature type="transmembrane region" description="Helical" evidence="7">
    <location>
        <begin position="205"/>
        <end position="226"/>
    </location>
</feature>
<dbReference type="GO" id="GO:0016020">
    <property type="term" value="C:membrane"/>
    <property type="evidence" value="ECO:0007669"/>
    <property type="project" value="UniProtKB-SubCell"/>
</dbReference>
<evidence type="ECO:0000256" key="7">
    <source>
        <dbReference type="SAM" id="Phobius"/>
    </source>
</evidence>
<feature type="transmembrane region" description="Helical" evidence="7">
    <location>
        <begin position="36"/>
        <end position="54"/>
    </location>
</feature>
<feature type="transmembrane region" description="Helical" evidence="7">
    <location>
        <begin position="66"/>
        <end position="86"/>
    </location>
</feature>
<feature type="transmembrane region" description="Helical" evidence="7">
    <location>
        <begin position="132"/>
        <end position="155"/>
    </location>
</feature>
<feature type="transmembrane region" description="Helical" evidence="7">
    <location>
        <begin position="289"/>
        <end position="311"/>
    </location>
</feature>
<feature type="transmembrane region" description="Helical" evidence="7">
    <location>
        <begin position="167"/>
        <end position="193"/>
    </location>
</feature>
<sequence length="424" mass="43551">MSATSLLLQLIVILATARVCGWVLRYLGQPAVVGEMAAGLMLGPVVMGALFPSLHAQLFSKESLQGLSALSTLGLVLFMFVVGLELRASQGVRAQLRSAGFVGVLSTILPAALGVAISPALHPALAPAGVGFWPFALFIAAALSITAFPVMARILKDRGMTRTSFGQLSLGAAAVVDVFAWILLAFVVALVGAGEGYHGLLKTTIGMAVVLAVLFLGAKPAFAWLLRTKAPGGEPSTTVMASLMLGLLVTALVTEWLHLHAVFGAFLFGACLPRDDRLLKSLAERIEPVSIVVLMPLFFALAGLGTTAGAFSGTGLGAMVLIVGVATIGKIAGGAAGARMAGYGWRDSLATGSLMNARGLMELIVMKIGLDAGLIGPEVFTMLLVMALVTTAMTGPMINLCLGRKASATAGEGSEHDTAAPARS</sequence>
<organism evidence="9">
    <name type="scientific">Variovorax paradoxus</name>
    <dbReference type="NCBI Taxonomy" id="34073"/>
    <lineage>
        <taxon>Bacteria</taxon>
        <taxon>Pseudomonadati</taxon>
        <taxon>Pseudomonadota</taxon>
        <taxon>Betaproteobacteria</taxon>
        <taxon>Burkholderiales</taxon>
        <taxon>Comamonadaceae</taxon>
        <taxon>Variovorax</taxon>
    </lineage>
</organism>
<protein>
    <submittedName>
        <fullName evidence="9">Na(+)/H(+)-K(+) antiporter GerN</fullName>
    </submittedName>
</protein>
<keyword evidence="6 7" id="KW-0472">Membrane</keyword>
<dbReference type="InterPro" id="IPR050794">
    <property type="entry name" value="CPA2_transporter"/>
</dbReference>
<feature type="transmembrane region" description="Helical" evidence="7">
    <location>
        <begin position="379"/>
        <end position="402"/>
    </location>
</feature>
<feature type="domain" description="Cation/H+ exchanger transmembrane" evidence="8">
    <location>
        <begin position="15"/>
        <end position="398"/>
    </location>
</feature>
<dbReference type="GO" id="GO:1902600">
    <property type="term" value="P:proton transmembrane transport"/>
    <property type="evidence" value="ECO:0007669"/>
    <property type="project" value="InterPro"/>
</dbReference>
<dbReference type="AlphaFoldDB" id="A0A679JDY4"/>